<dbReference type="InterPro" id="IPR020583">
    <property type="entry name" value="Inositol_monoP_metal-BS"/>
</dbReference>
<dbReference type="Gene3D" id="3.40.190.80">
    <property type="match status" value="1"/>
</dbReference>
<evidence type="ECO:0000256" key="2">
    <source>
        <dbReference type="ARBA" id="ARBA00022801"/>
    </source>
</evidence>
<dbReference type="InterPro" id="IPR000760">
    <property type="entry name" value="Inositol_monophosphatase-like"/>
</dbReference>
<dbReference type="PANTHER" id="PTHR20854">
    <property type="entry name" value="INOSITOL MONOPHOSPHATASE"/>
    <property type="match status" value="1"/>
</dbReference>
<evidence type="ECO:0000256" key="1">
    <source>
        <dbReference type="ARBA" id="ARBA00022723"/>
    </source>
</evidence>
<dbReference type="PROSITE" id="PS00629">
    <property type="entry name" value="IMP_1"/>
    <property type="match status" value="1"/>
</dbReference>
<sequence length="270" mass="28709">MTSDRLRIARAVARAAADTALEFHRDRSLRSWAKDDGSVVTEADLATEERIRRVLAELAPGEAVLGEEYGLDGAPAEGCWVVDPIDGTENFRRAGLVWGTLVAWCSGSRPVAAVVSAPSLGRTWWAERGRGAHTDGRRRLSVSRVAELSEASFAFGGAHEYPPRELARLTAYAATCRTAWGIGNFLGHVQVAEGAVDGALSHGARIWDLAAPALVVEEARGEWSDLDGRPDLGTGTLLTTNGTLHRTLLAGVGAALGPSPADRTSEENHP</sequence>
<dbReference type="AlphaFoldDB" id="E4N9N4"/>
<accession>E4N9N4</accession>
<dbReference type="HOGENOM" id="CLU_044118_4_0_11"/>
<dbReference type="Proteomes" id="UP000007076">
    <property type="component" value="Chromosome"/>
</dbReference>
<proteinExistence type="predicted"/>
<evidence type="ECO:0000313" key="6">
    <source>
        <dbReference type="Proteomes" id="UP000007076"/>
    </source>
</evidence>
<dbReference type="PATRIC" id="fig|452652.3.peg.2104"/>
<dbReference type="PRINTS" id="PR00377">
    <property type="entry name" value="IMPHPHTASES"/>
</dbReference>
<evidence type="ECO:0000256" key="4">
    <source>
        <dbReference type="PIRSR" id="PIRSR600760-2"/>
    </source>
</evidence>
<feature type="binding site" evidence="4">
    <location>
        <position position="67"/>
    </location>
    <ligand>
        <name>Mg(2+)</name>
        <dbReference type="ChEBI" id="CHEBI:18420"/>
        <label>1</label>
        <note>catalytic</note>
    </ligand>
</feature>
<comment type="cofactor">
    <cofactor evidence="4">
        <name>Mg(2+)</name>
        <dbReference type="ChEBI" id="CHEBI:18420"/>
    </cofactor>
</comment>
<keyword evidence="3 4" id="KW-0460">Magnesium</keyword>
<dbReference type="KEGG" id="ksk:KSE_20920"/>
<dbReference type="SUPFAM" id="SSF56655">
    <property type="entry name" value="Carbohydrate phosphatase"/>
    <property type="match status" value="1"/>
</dbReference>
<reference evidence="5 6" key="1">
    <citation type="journal article" date="2010" name="DNA Res.">
        <title>Genome sequence of Kitasatospora setae NBRC 14216T: an evolutionary snapshot of the family Streptomycetaceae.</title>
        <authorList>
            <person name="Ichikawa N."/>
            <person name="Oguchi A."/>
            <person name="Ikeda H."/>
            <person name="Ishikawa J."/>
            <person name="Kitani S."/>
            <person name="Watanabe Y."/>
            <person name="Nakamura S."/>
            <person name="Katano Y."/>
            <person name="Kishi E."/>
            <person name="Sasagawa M."/>
            <person name="Ankai A."/>
            <person name="Fukui S."/>
            <person name="Hashimoto Y."/>
            <person name="Kamata S."/>
            <person name="Otoguro M."/>
            <person name="Tanikawa S."/>
            <person name="Nihira T."/>
            <person name="Horinouchi S."/>
            <person name="Ohnishi Y."/>
            <person name="Hayakawa M."/>
            <person name="Kuzuyama T."/>
            <person name="Arisawa A."/>
            <person name="Nomoto F."/>
            <person name="Miura H."/>
            <person name="Takahashi Y."/>
            <person name="Fujita N."/>
        </authorList>
    </citation>
    <scope>NUCLEOTIDE SEQUENCE [LARGE SCALE GENOMIC DNA]</scope>
    <source>
        <strain evidence="6">ATCC 33774 / DSM 43861 / JCM 3304 / KCC A-0304 / NBRC 14216 / KM-6054</strain>
    </source>
</reference>
<dbReference type="GO" id="GO:0006020">
    <property type="term" value="P:inositol metabolic process"/>
    <property type="evidence" value="ECO:0007669"/>
    <property type="project" value="TreeGrafter"/>
</dbReference>
<gene>
    <name evidence="5" type="ordered locus">KSE_20920</name>
</gene>
<feature type="binding site" evidence="4">
    <location>
        <position position="86"/>
    </location>
    <ligand>
        <name>Mg(2+)</name>
        <dbReference type="ChEBI" id="CHEBI:18420"/>
        <label>1</label>
        <note>catalytic</note>
    </ligand>
</feature>
<keyword evidence="2 5" id="KW-0378">Hydrolase</keyword>
<evidence type="ECO:0000313" key="5">
    <source>
        <dbReference type="EMBL" id="BAJ27915.1"/>
    </source>
</evidence>
<dbReference type="GO" id="GO:0046872">
    <property type="term" value="F:metal ion binding"/>
    <property type="evidence" value="ECO:0007669"/>
    <property type="project" value="UniProtKB-KW"/>
</dbReference>
<protein>
    <submittedName>
        <fullName evidence="5">Putative inositol monophosphatase</fullName>
        <ecNumber evidence="5">3.1.3.25</ecNumber>
    </submittedName>
</protein>
<organism evidence="5 6">
    <name type="scientific">Kitasatospora setae (strain ATCC 33774 / DSM 43861 / JCM 3304 / KCC A-0304 / NBRC 14216 / KM-6054)</name>
    <name type="common">Streptomyces setae</name>
    <dbReference type="NCBI Taxonomy" id="452652"/>
    <lineage>
        <taxon>Bacteria</taxon>
        <taxon>Bacillati</taxon>
        <taxon>Actinomycetota</taxon>
        <taxon>Actinomycetes</taxon>
        <taxon>Kitasatosporales</taxon>
        <taxon>Streptomycetaceae</taxon>
        <taxon>Kitasatospora</taxon>
    </lineage>
</organism>
<name>E4N9N4_KITSK</name>
<keyword evidence="1 4" id="KW-0479">Metal-binding</keyword>
<dbReference type="GO" id="GO:0008934">
    <property type="term" value="F:inositol monophosphate 1-phosphatase activity"/>
    <property type="evidence" value="ECO:0007669"/>
    <property type="project" value="TreeGrafter"/>
</dbReference>
<dbReference type="Pfam" id="PF00459">
    <property type="entry name" value="Inositol_P"/>
    <property type="match status" value="1"/>
</dbReference>
<dbReference type="RefSeq" id="WP_014135233.1">
    <property type="nucleotide sequence ID" value="NC_016109.1"/>
</dbReference>
<dbReference type="EC" id="3.1.3.25" evidence="5"/>
<dbReference type="GO" id="GO:0007165">
    <property type="term" value="P:signal transduction"/>
    <property type="evidence" value="ECO:0007669"/>
    <property type="project" value="TreeGrafter"/>
</dbReference>
<dbReference type="EMBL" id="AP010968">
    <property type="protein sequence ID" value="BAJ27915.1"/>
    <property type="molecule type" value="Genomic_DNA"/>
</dbReference>
<dbReference type="STRING" id="452652.KSE_20920"/>
<dbReference type="PANTHER" id="PTHR20854:SF4">
    <property type="entry name" value="INOSITOL-1-MONOPHOSPHATASE-RELATED"/>
    <property type="match status" value="1"/>
</dbReference>
<evidence type="ECO:0000256" key="3">
    <source>
        <dbReference type="ARBA" id="ARBA00022842"/>
    </source>
</evidence>
<keyword evidence="6" id="KW-1185">Reference proteome</keyword>
<dbReference type="Gene3D" id="3.30.540.10">
    <property type="entry name" value="Fructose-1,6-Bisphosphatase, subunit A, domain 1"/>
    <property type="match status" value="1"/>
</dbReference>
<feature type="binding site" evidence="4">
    <location>
        <position position="208"/>
    </location>
    <ligand>
        <name>Mg(2+)</name>
        <dbReference type="ChEBI" id="CHEBI:18420"/>
        <label>1</label>
        <note>catalytic</note>
    </ligand>
</feature>
<feature type="binding site" evidence="4">
    <location>
        <position position="83"/>
    </location>
    <ligand>
        <name>Mg(2+)</name>
        <dbReference type="ChEBI" id="CHEBI:18420"/>
        <label>1</label>
        <note>catalytic</note>
    </ligand>
</feature>
<feature type="binding site" evidence="4">
    <location>
        <position position="85"/>
    </location>
    <ligand>
        <name>Mg(2+)</name>
        <dbReference type="ChEBI" id="CHEBI:18420"/>
        <label>1</label>
        <note>catalytic</note>
    </ligand>
</feature>
<dbReference type="eggNOG" id="COG0483">
    <property type="taxonomic scope" value="Bacteria"/>
</dbReference>